<dbReference type="SUPFAM" id="SSF46894">
    <property type="entry name" value="C-terminal effector domain of the bipartite response regulators"/>
    <property type="match status" value="1"/>
</dbReference>
<dbReference type="InterPro" id="IPR051797">
    <property type="entry name" value="TrmB-like"/>
</dbReference>
<proteinExistence type="predicted"/>
<dbReference type="PANTHER" id="PTHR34293">
    <property type="entry name" value="HTH-TYPE TRANSCRIPTIONAL REGULATOR TRMBL2"/>
    <property type="match status" value="1"/>
</dbReference>
<accession>A0ABY4YJE7</accession>
<gene>
    <name evidence="2" type="ORF">NF557_01505</name>
</gene>
<evidence type="ECO:0000313" key="2">
    <source>
        <dbReference type="EMBL" id="USQ76635.1"/>
    </source>
</evidence>
<dbReference type="SMART" id="SM00421">
    <property type="entry name" value="HTH_LUXR"/>
    <property type="match status" value="1"/>
</dbReference>
<dbReference type="InterPro" id="IPR000792">
    <property type="entry name" value="Tscrpt_reg_LuxR_C"/>
</dbReference>
<dbReference type="RefSeq" id="WP_252621339.1">
    <property type="nucleotide sequence ID" value="NZ_CP099490.1"/>
</dbReference>
<dbReference type="CDD" id="cd06170">
    <property type="entry name" value="LuxR_C_like"/>
    <property type="match status" value="1"/>
</dbReference>
<organism evidence="2 3">
    <name type="scientific">Ornithinimicrobium cryptoxanthini</name>
    <dbReference type="NCBI Taxonomy" id="2934161"/>
    <lineage>
        <taxon>Bacteria</taxon>
        <taxon>Bacillati</taxon>
        <taxon>Actinomycetota</taxon>
        <taxon>Actinomycetes</taxon>
        <taxon>Micrococcales</taxon>
        <taxon>Ornithinimicrobiaceae</taxon>
        <taxon>Ornithinimicrobium</taxon>
    </lineage>
</organism>
<name>A0ABY4YJE7_9MICO</name>
<protein>
    <submittedName>
        <fullName evidence="2">LuxR C-terminal-related transcriptional regulator</fullName>
    </submittedName>
</protein>
<evidence type="ECO:0000313" key="3">
    <source>
        <dbReference type="Proteomes" id="UP001056535"/>
    </source>
</evidence>
<dbReference type="PRINTS" id="PR00038">
    <property type="entry name" value="HTHLUXR"/>
</dbReference>
<evidence type="ECO:0000259" key="1">
    <source>
        <dbReference type="PROSITE" id="PS50043"/>
    </source>
</evidence>
<dbReference type="Pfam" id="PF00196">
    <property type="entry name" value="GerE"/>
    <property type="match status" value="1"/>
</dbReference>
<dbReference type="PANTHER" id="PTHR34293:SF1">
    <property type="entry name" value="HTH-TYPE TRANSCRIPTIONAL REGULATOR TRMBL2"/>
    <property type="match status" value="1"/>
</dbReference>
<sequence>MQRLETADDGQFEDYLTGCYLTMLRLGTPTREGLLHAGLDHQDIDQATAILASRHLISPLGDGTWEIVPPETALPRLAGALEARARSTRATAGELGAMWRQSMTDPAEATLMGVEMLRSIDQVVHAAHALVASAEVRIRQFMDDSPASLRLIRDDPLVLGRPQIPLSAITLVVDVALFVHDDVLATLEAAAGAGVRIAVADGLPFSGLIVDDKTALVDLSRHDARADGSFVVRRLPAVAALAAMCDIAFELSTPMGPTLAIRSGEAEGAPLEERDRRVLSLLASGATDQQISRSLGVSTRTVERRVAYLMQGLAAATRFQAGVQAARRGWI</sequence>
<dbReference type="InterPro" id="IPR016032">
    <property type="entry name" value="Sig_transdc_resp-reg_C-effctor"/>
</dbReference>
<dbReference type="Proteomes" id="UP001056535">
    <property type="component" value="Chromosome"/>
</dbReference>
<dbReference type="PROSITE" id="PS50043">
    <property type="entry name" value="HTH_LUXR_2"/>
    <property type="match status" value="1"/>
</dbReference>
<reference evidence="2" key="1">
    <citation type="submission" date="2022-06" db="EMBL/GenBank/DDBJ databases">
        <title>Ornithinimicrobium JY.X270.</title>
        <authorList>
            <person name="Huang Y."/>
        </authorList>
    </citation>
    <scope>NUCLEOTIDE SEQUENCE</scope>
    <source>
        <strain evidence="2">JY.X270</strain>
    </source>
</reference>
<dbReference type="InterPro" id="IPR036388">
    <property type="entry name" value="WH-like_DNA-bd_sf"/>
</dbReference>
<dbReference type="Gene3D" id="1.10.10.10">
    <property type="entry name" value="Winged helix-like DNA-binding domain superfamily/Winged helix DNA-binding domain"/>
    <property type="match status" value="1"/>
</dbReference>
<keyword evidence="3" id="KW-1185">Reference proteome</keyword>
<feature type="domain" description="HTH luxR-type" evidence="1">
    <location>
        <begin position="264"/>
        <end position="329"/>
    </location>
</feature>
<dbReference type="EMBL" id="CP099490">
    <property type="protein sequence ID" value="USQ76635.1"/>
    <property type="molecule type" value="Genomic_DNA"/>
</dbReference>